<dbReference type="SMART" id="SM00271">
    <property type="entry name" value="DnaJ"/>
    <property type="match status" value="1"/>
</dbReference>
<reference evidence="2 5" key="1">
    <citation type="journal article" date="2011" name="Nature">
        <title>The Medicago genome provides insight into the evolution of rhizobial symbioses.</title>
        <authorList>
            <person name="Young N.D."/>
            <person name="Debelle F."/>
            <person name="Oldroyd G.E."/>
            <person name="Geurts R."/>
            <person name="Cannon S.B."/>
            <person name="Udvardi M.K."/>
            <person name="Benedito V.A."/>
            <person name="Mayer K.F."/>
            <person name="Gouzy J."/>
            <person name="Schoof H."/>
            <person name="Van de Peer Y."/>
            <person name="Proost S."/>
            <person name="Cook D.R."/>
            <person name="Meyers B.C."/>
            <person name="Spannagl M."/>
            <person name="Cheung F."/>
            <person name="De Mita S."/>
            <person name="Krishnakumar V."/>
            <person name="Gundlach H."/>
            <person name="Zhou S."/>
            <person name="Mudge J."/>
            <person name="Bharti A.K."/>
            <person name="Murray J.D."/>
            <person name="Naoumkina M.A."/>
            <person name="Rosen B."/>
            <person name="Silverstein K.A."/>
            <person name="Tang H."/>
            <person name="Rombauts S."/>
            <person name="Zhao P.X."/>
            <person name="Zhou P."/>
            <person name="Barbe V."/>
            <person name="Bardou P."/>
            <person name="Bechner M."/>
            <person name="Bellec A."/>
            <person name="Berger A."/>
            <person name="Berges H."/>
            <person name="Bidwell S."/>
            <person name="Bisseling T."/>
            <person name="Choisne N."/>
            <person name="Couloux A."/>
            <person name="Denny R."/>
            <person name="Deshpande S."/>
            <person name="Dai X."/>
            <person name="Doyle J.J."/>
            <person name="Dudez A.M."/>
            <person name="Farmer A.D."/>
            <person name="Fouteau S."/>
            <person name="Franken C."/>
            <person name="Gibelin C."/>
            <person name="Gish J."/>
            <person name="Goldstein S."/>
            <person name="Gonzalez A.J."/>
            <person name="Green P.J."/>
            <person name="Hallab A."/>
            <person name="Hartog M."/>
            <person name="Hua A."/>
            <person name="Humphray S.J."/>
            <person name="Jeong D.H."/>
            <person name="Jing Y."/>
            <person name="Jocker A."/>
            <person name="Kenton S.M."/>
            <person name="Kim D.J."/>
            <person name="Klee K."/>
            <person name="Lai H."/>
            <person name="Lang C."/>
            <person name="Lin S."/>
            <person name="Macmil S.L."/>
            <person name="Magdelenat G."/>
            <person name="Matthews L."/>
            <person name="McCorrison J."/>
            <person name="Monaghan E.L."/>
            <person name="Mun J.H."/>
            <person name="Najar F.Z."/>
            <person name="Nicholson C."/>
            <person name="Noirot C."/>
            <person name="O'Bleness M."/>
            <person name="Paule C.R."/>
            <person name="Poulain J."/>
            <person name="Prion F."/>
            <person name="Qin B."/>
            <person name="Qu C."/>
            <person name="Retzel E.F."/>
            <person name="Riddle C."/>
            <person name="Sallet E."/>
            <person name="Samain S."/>
            <person name="Samson N."/>
            <person name="Sanders I."/>
            <person name="Saurat O."/>
            <person name="Scarpelli C."/>
            <person name="Schiex T."/>
            <person name="Segurens B."/>
            <person name="Severin A.J."/>
            <person name="Sherrier D.J."/>
            <person name="Shi R."/>
            <person name="Sims S."/>
            <person name="Singer S.R."/>
            <person name="Sinharoy S."/>
            <person name="Sterck L."/>
            <person name="Viollet A."/>
            <person name="Wang B.B."/>
            <person name="Wang K."/>
            <person name="Wang M."/>
            <person name="Wang X."/>
            <person name="Warfsmann J."/>
            <person name="Weissenbach J."/>
            <person name="White D.D."/>
            <person name="White J.D."/>
            <person name="Wiley G.B."/>
            <person name="Wincker P."/>
            <person name="Xing Y."/>
            <person name="Yang L."/>
            <person name="Yao Z."/>
            <person name="Ying F."/>
            <person name="Zhai J."/>
            <person name="Zhou L."/>
            <person name="Zuber A."/>
            <person name="Denarie J."/>
            <person name="Dixon R.A."/>
            <person name="May G.D."/>
            <person name="Schwartz D.C."/>
            <person name="Rogers J."/>
            <person name="Quetier F."/>
            <person name="Town C.D."/>
            <person name="Roe B.A."/>
        </authorList>
    </citation>
    <scope>NUCLEOTIDE SEQUENCE [LARGE SCALE GENOMIC DNA]</scope>
    <source>
        <strain evidence="2">A17</strain>
        <strain evidence="4 5">cv. Jemalong A17</strain>
    </source>
</reference>
<dbReference type="InterPro" id="IPR036869">
    <property type="entry name" value="J_dom_sf"/>
</dbReference>
<dbReference type="STRING" id="3880.A0A072TT90"/>
<dbReference type="Proteomes" id="UP000002051">
    <property type="component" value="Chromosome 8"/>
</dbReference>
<dbReference type="Gramene" id="rna49009">
    <property type="protein sequence ID" value="RHN42557.1"/>
    <property type="gene ID" value="gene49009"/>
</dbReference>
<dbReference type="EMBL" id="PSQE01000008">
    <property type="protein sequence ID" value="RHN42557.1"/>
    <property type="molecule type" value="Genomic_DNA"/>
</dbReference>
<proteinExistence type="predicted"/>
<organism evidence="2 5">
    <name type="scientific">Medicago truncatula</name>
    <name type="common">Barrel medic</name>
    <name type="synonym">Medicago tribuloides</name>
    <dbReference type="NCBI Taxonomy" id="3880"/>
    <lineage>
        <taxon>Eukaryota</taxon>
        <taxon>Viridiplantae</taxon>
        <taxon>Streptophyta</taxon>
        <taxon>Embryophyta</taxon>
        <taxon>Tracheophyta</taxon>
        <taxon>Spermatophyta</taxon>
        <taxon>Magnoliopsida</taxon>
        <taxon>eudicotyledons</taxon>
        <taxon>Gunneridae</taxon>
        <taxon>Pentapetalae</taxon>
        <taxon>rosids</taxon>
        <taxon>fabids</taxon>
        <taxon>Fabales</taxon>
        <taxon>Fabaceae</taxon>
        <taxon>Papilionoideae</taxon>
        <taxon>50 kb inversion clade</taxon>
        <taxon>NPAAA clade</taxon>
        <taxon>Hologalegina</taxon>
        <taxon>IRL clade</taxon>
        <taxon>Trifolieae</taxon>
        <taxon>Medicago</taxon>
    </lineage>
</organism>
<dbReference type="KEGG" id="mtr:25501791"/>
<dbReference type="PRINTS" id="PR00625">
    <property type="entry name" value="JDOMAIN"/>
</dbReference>
<dbReference type="InterPro" id="IPR053232">
    <property type="entry name" value="DnaJ_C/III_chloroplastic"/>
</dbReference>
<dbReference type="InterPro" id="IPR018253">
    <property type="entry name" value="DnaJ_domain_CS"/>
</dbReference>
<reference evidence="4" key="3">
    <citation type="submission" date="2015-04" db="UniProtKB">
        <authorList>
            <consortium name="EnsemblPlants"/>
        </authorList>
    </citation>
    <scope>IDENTIFICATION</scope>
    <source>
        <strain evidence="4">cv. Jemalong A17</strain>
    </source>
</reference>
<gene>
    <name evidence="4" type="primary">25501791</name>
    <name evidence="2" type="ordered locus">MTR_8g081620</name>
    <name evidence="3" type="ORF">MtrunA17_Chr8g0378161</name>
</gene>
<name>A0A072TT90_MEDTR</name>
<dbReference type="PANTHER" id="PTHR45090">
    <property type="entry name" value="CHAPERONE PROTEIN DNAJ 20 CHLOROPLASTIC"/>
    <property type="match status" value="1"/>
</dbReference>
<reference evidence="6" key="4">
    <citation type="journal article" date="2018" name="Nat. Plants">
        <title>Whole-genome landscape of Medicago truncatula symbiotic genes.</title>
        <authorList>
            <person name="Pecrix Y."/>
            <person name="Staton S.E."/>
            <person name="Sallet E."/>
            <person name="Lelandais-Briere C."/>
            <person name="Moreau S."/>
            <person name="Carrere S."/>
            <person name="Blein T."/>
            <person name="Jardinaud M.F."/>
            <person name="Latrasse D."/>
            <person name="Zouine M."/>
            <person name="Zahm M."/>
            <person name="Kreplak J."/>
            <person name="Mayjonade B."/>
            <person name="Satge C."/>
            <person name="Perez M."/>
            <person name="Cauet S."/>
            <person name="Marande W."/>
            <person name="Chantry-Darmon C."/>
            <person name="Lopez-Roques C."/>
            <person name="Bouchez O."/>
            <person name="Berard A."/>
            <person name="Debelle F."/>
            <person name="Munos S."/>
            <person name="Bendahmane A."/>
            <person name="Berges H."/>
            <person name="Niebel A."/>
            <person name="Buitink J."/>
            <person name="Frugier F."/>
            <person name="Benhamed M."/>
            <person name="Crespi M."/>
            <person name="Gouzy J."/>
            <person name="Gamas P."/>
        </authorList>
    </citation>
    <scope>NUCLEOTIDE SEQUENCE [LARGE SCALE GENOMIC DNA]</scope>
    <source>
        <strain evidence="6">cv. Jemalong A17</strain>
    </source>
</reference>
<dbReference type="GO" id="GO:0009507">
    <property type="term" value="C:chloroplast"/>
    <property type="evidence" value="ECO:0000318"/>
    <property type="project" value="GO_Central"/>
</dbReference>
<reference evidence="2 5" key="2">
    <citation type="journal article" date="2014" name="BMC Genomics">
        <title>An improved genome release (version Mt4.0) for the model legume Medicago truncatula.</title>
        <authorList>
            <person name="Tang H."/>
            <person name="Krishnakumar V."/>
            <person name="Bidwell S."/>
            <person name="Rosen B."/>
            <person name="Chan A."/>
            <person name="Zhou S."/>
            <person name="Gentzbittel L."/>
            <person name="Childs K.L."/>
            <person name="Yandell M."/>
            <person name="Gundlach H."/>
            <person name="Mayer K.F."/>
            <person name="Schwartz D.C."/>
            <person name="Town C.D."/>
        </authorList>
    </citation>
    <scope>GENOME REANNOTATION</scope>
    <source>
        <strain evidence="2">A17</strain>
        <strain evidence="4 5">cv. Jemalong A17</strain>
    </source>
</reference>
<protein>
    <submittedName>
        <fullName evidence="2">Chaperone DnaJ domain protein</fullName>
    </submittedName>
    <submittedName>
        <fullName evidence="3">Putative DnaJ domain-containing protein</fullName>
    </submittedName>
</protein>
<accession>A0A072TT90</accession>
<dbReference type="Proteomes" id="UP000265566">
    <property type="component" value="Chromosome 8"/>
</dbReference>
<dbReference type="SUPFAM" id="SSF46565">
    <property type="entry name" value="Chaperone J-domain"/>
    <property type="match status" value="1"/>
</dbReference>
<dbReference type="EnsemblPlants" id="KEH20652">
    <property type="protein sequence ID" value="KEH20652"/>
    <property type="gene ID" value="MTR_8g081620"/>
</dbReference>
<evidence type="ECO:0000313" key="2">
    <source>
        <dbReference type="EMBL" id="KEH20652.1"/>
    </source>
</evidence>
<dbReference type="FunFam" id="1.10.287.110:FF:000145">
    <property type="entry name" value="Chaperone protein dnaJ 20, chloroplastic"/>
    <property type="match status" value="1"/>
</dbReference>
<feature type="domain" description="J" evidence="1">
    <location>
        <begin position="60"/>
        <end position="127"/>
    </location>
</feature>
<reference evidence="3" key="5">
    <citation type="journal article" date="2018" name="Nat. Plants">
        <title>Whole-genome landscape of Medicago truncatula symbiotic genes.</title>
        <authorList>
            <person name="Pecrix Y."/>
            <person name="Gamas P."/>
            <person name="Carrere S."/>
        </authorList>
    </citation>
    <scope>NUCLEOTIDE SEQUENCE</scope>
    <source>
        <tissue evidence="3">Leaves</tissue>
    </source>
</reference>
<dbReference type="EMBL" id="CM001224">
    <property type="protein sequence ID" value="KEH20652.1"/>
    <property type="molecule type" value="Genomic_DNA"/>
</dbReference>
<evidence type="ECO:0000313" key="5">
    <source>
        <dbReference type="Proteomes" id="UP000002051"/>
    </source>
</evidence>
<dbReference type="PANTHER" id="PTHR45090:SF4">
    <property type="entry name" value="J DOMAIN-CONTAINING PROTEIN"/>
    <property type="match status" value="1"/>
</dbReference>
<dbReference type="HOGENOM" id="CLU_017633_9_0_1"/>
<dbReference type="PROSITE" id="PS00636">
    <property type="entry name" value="DNAJ_1"/>
    <property type="match status" value="1"/>
</dbReference>
<keyword evidence="5" id="KW-1185">Reference proteome</keyword>
<dbReference type="Gene3D" id="1.10.287.110">
    <property type="entry name" value="DnaJ domain"/>
    <property type="match status" value="1"/>
</dbReference>
<dbReference type="InterPro" id="IPR001623">
    <property type="entry name" value="DnaJ_domain"/>
</dbReference>
<evidence type="ECO:0000313" key="3">
    <source>
        <dbReference type="EMBL" id="RHN42557.1"/>
    </source>
</evidence>
<dbReference type="AlphaFoldDB" id="A0A072TT90"/>
<evidence type="ECO:0000259" key="1">
    <source>
        <dbReference type="PROSITE" id="PS50076"/>
    </source>
</evidence>
<dbReference type="CDD" id="cd06257">
    <property type="entry name" value="DnaJ"/>
    <property type="match status" value="1"/>
</dbReference>
<evidence type="ECO:0000313" key="6">
    <source>
        <dbReference type="Proteomes" id="UP000265566"/>
    </source>
</evidence>
<dbReference type="OrthoDB" id="445556at2759"/>
<sequence length="193" mass="22182">MRCYGLTIPGSDHRFITPTLPPPSLSFRPTTIPMTRISFGSSFPKLRATFNDGVVAEERSFYDLLGIPESGSLMDIKSAYKQLARKYHPDVSPPDRVEEYTKRFIQVQEAYETLSDPSRRIMYDRDMARGIHLAFNARKCYNHSDQVSEQKGEWKSRWQSQLDGLKRRSDSKVMDGAENTSWAARIRQQRGGL</sequence>
<dbReference type="PROSITE" id="PS50076">
    <property type="entry name" value="DNAJ_2"/>
    <property type="match status" value="1"/>
</dbReference>
<dbReference type="Pfam" id="PF00226">
    <property type="entry name" value="DnaJ"/>
    <property type="match status" value="1"/>
</dbReference>
<evidence type="ECO:0000313" key="4">
    <source>
        <dbReference type="EnsemblPlants" id="KEH20652"/>
    </source>
</evidence>